<keyword evidence="3 5" id="KW-0732">Signal</keyword>
<dbReference type="Gene3D" id="3.40.190.10">
    <property type="entry name" value="Periplasmic binding protein-like II"/>
    <property type="match status" value="2"/>
</dbReference>
<dbReference type="GO" id="GO:0030973">
    <property type="term" value="F:molybdate ion binding"/>
    <property type="evidence" value="ECO:0007669"/>
    <property type="project" value="TreeGrafter"/>
</dbReference>
<feature type="binding site" evidence="4">
    <location>
        <position position="195"/>
    </location>
    <ligand>
        <name>molybdate</name>
        <dbReference type="ChEBI" id="CHEBI:36264"/>
    </ligand>
</feature>
<gene>
    <name evidence="6" type="primary">modA</name>
    <name evidence="6" type="ORF">FNM00_03140</name>
</gene>
<dbReference type="AlphaFoldDB" id="A0A554SGI3"/>
<keyword evidence="2 4" id="KW-0479">Metal-binding</keyword>
<evidence type="ECO:0000313" key="7">
    <source>
        <dbReference type="Proteomes" id="UP000316988"/>
    </source>
</evidence>
<sequence>MRRFLGAAAALALIGGLSACGGDGDNEASSEAETEQVTLTVFAAASLTSTFTELGERFEAENEGVSVEFNFAGSSDLVAQIQNGSPADVFASADEKNMEKATGDDLVEGEPTLFAANTLQIVTAPGNPKDIEGFEDLAAEDVTLVICAPEVPCGAATKEVEESSGVTLSPSSEESAVTDVLAKVTSGEADAGLVYVTDAVGAGDAVESISFPEAAEAVNDYPIAVLSDSEHGDVAQRFVDFVLGPMGQEVLGEAGFVQSE</sequence>
<feature type="binding site" evidence="4">
    <location>
        <position position="177"/>
    </location>
    <ligand>
        <name>molybdate</name>
        <dbReference type="ChEBI" id="CHEBI:36264"/>
    </ligand>
</feature>
<dbReference type="SUPFAM" id="SSF53850">
    <property type="entry name" value="Periplasmic binding protein-like II"/>
    <property type="match status" value="1"/>
</dbReference>
<dbReference type="InterPro" id="IPR050682">
    <property type="entry name" value="ModA/WtpA"/>
</dbReference>
<dbReference type="OrthoDB" id="9785015at2"/>
<evidence type="ECO:0000256" key="5">
    <source>
        <dbReference type="SAM" id="SignalP"/>
    </source>
</evidence>
<evidence type="ECO:0000256" key="3">
    <source>
        <dbReference type="ARBA" id="ARBA00022729"/>
    </source>
</evidence>
<accession>A0A554SGI3</accession>
<feature type="binding site" evidence="4">
    <location>
        <position position="74"/>
    </location>
    <ligand>
        <name>molybdate</name>
        <dbReference type="ChEBI" id="CHEBI:36264"/>
    </ligand>
</feature>
<dbReference type="PROSITE" id="PS51257">
    <property type="entry name" value="PROKAR_LIPOPROTEIN"/>
    <property type="match status" value="1"/>
</dbReference>
<dbReference type="PIRSF" id="PIRSF004846">
    <property type="entry name" value="ModA"/>
    <property type="match status" value="1"/>
</dbReference>
<dbReference type="NCBIfam" id="TIGR01256">
    <property type="entry name" value="modA"/>
    <property type="match status" value="1"/>
</dbReference>
<evidence type="ECO:0000256" key="1">
    <source>
        <dbReference type="ARBA" id="ARBA00009175"/>
    </source>
</evidence>
<dbReference type="GO" id="GO:0015689">
    <property type="term" value="P:molybdate ion transport"/>
    <property type="evidence" value="ECO:0007669"/>
    <property type="project" value="InterPro"/>
</dbReference>
<dbReference type="InterPro" id="IPR005950">
    <property type="entry name" value="ModA"/>
</dbReference>
<dbReference type="EMBL" id="VLNT01000002">
    <property type="protein sequence ID" value="TSD65436.1"/>
    <property type="molecule type" value="Genomic_DNA"/>
</dbReference>
<organism evidence="6 7">
    <name type="scientific">Aeromicrobium piscarium</name>
    <dbReference type="NCBI Taxonomy" id="2590901"/>
    <lineage>
        <taxon>Bacteria</taxon>
        <taxon>Bacillati</taxon>
        <taxon>Actinomycetota</taxon>
        <taxon>Actinomycetes</taxon>
        <taxon>Propionibacteriales</taxon>
        <taxon>Nocardioidaceae</taxon>
        <taxon>Aeromicrobium</taxon>
    </lineage>
</organism>
<dbReference type="CDD" id="cd13538">
    <property type="entry name" value="PBP2_ModA_like_1"/>
    <property type="match status" value="1"/>
</dbReference>
<name>A0A554SGI3_9ACTN</name>
<feature type="chain" id="PRO_5038818348" evidence="5">
    <location>
        <begin position="20"/>
        <end position="260"/>
    </location>
</feature>
<comment type="caution">
    <text evidence="6">The sequence shown here is derived from an EMBL/GenBank/DDBJ whole genome shotgun (WGS) entry which is preliminary data.</text>
</comment>
<keyword evidence="7" id="KW-1185">Reference proteome</keyword>
<feature type="signal peptide" evidence="5">
    <location>
        <begin position="1"/>
        <end position="19"/>
    </location>
</feature>
<feature type="binding site" evidence="4">
    <location>
        <position position="46"/>
    </location>
    <ligand>
        <name>molybdate</name>
        <dbReference type="ChEBI" id="CHEBI:36264"/>
    </ligand>
</feature>
<reference evidence="6 7" key="1">
    <citation type="submission" date="2019-07" db="EMBL/GenBank/DDBJ databases">
        <authorList>
            <person name="Zhao L.H."/>
        </authorList>
    </citation>
    <scope>NUCLEOTIDE SEQUENCE [LARGE SCALE GENOMIC DNA]</scope>
    <source>
        <strain evidence="6 7">Co35</strain>
    </source>
</reference>
<protein>
    <submittedName>
        <fullName evidence="6">Molybdate ABC transporter substrate-binding protein</fullName>
    </submittedName>
</protein>
<proteinExistence type="inferred from homology"/>
<dbReference type="PANTHER" id="PTHR30632:SF0">
    <property type="entry name" value="SULFATE-BINDING PROTEIN"/>
    <property type="match status" value="1"/>
</dbReference>
<dbReference type="Pfam" id="PF13531">
    <property type="entry name" value="SBP_bac_11"/>
    <property type="match status" value="1"/>
</dbReference>
<dbReference type="Proteomes" id="UP000316988">
    <property type="component" value="Unassembled WGS sequence"/>
</dbReference>
<dbReference type="RefSeq" id="WP_143911560.1">
    <property type="nucleotide sequence ID" value="NZ_VLNT01000002.1"/>
</dbReference>
<evidence type="ECO:0000256" key="2">
    <source>
        <dbReference type="ARBA" id="ARBA00022723"/>
    </source>
</evidence>
<comment type="similarity">
    <text evidence="1">Belongs to the bacterial solute-binding protein ModA family.</text>
</comment>
<evidence type="ECO:0000256" key="4">
    <source>
        <dbReference type="PIRSR" id="PIRSR004846-1"/>
    </source>
</evidence>
<dbReference type="GO" id="GO:0046872">
    <property type="term" value="F:metal ion binding"/>
    <property type="evidence" value="ECO:0007669"/>
    <property type="project" value="UniProtKB-KW"/>
</dbReference>
<evidence type="ECO:0000313" key="6">
    <source>
        <dbReference type="EMBL" id="TSD65436.1"/>
    </source>
</evidence>
<keyword evidence="4" id="KW-0500">Molybdenum</keyword>
<dbReference type="PANTHER" id="PTHR30632">
    <property type="entry name" value="MOLYBDATE-BINDING PERIPLASMIC PROTEIN"/>
    <property type="match status" value="1"/>
</dbReference>